<sequence length="62" mass="6794">MCGGRKLVDKEQDEADSAMESLKLALEAMLKAANLLRTIVELKVMEVLKTHLKMAMSASNST</sequence>
<accession>A0A2P5EVF8</accession>
<dbReference type="EMBL" id="JXTC01000093">
    <property type="protein sequence ID" value="PON89507.1"/>
    <property type="molecule type" value="Genomic_DNA"/>
</dbReference>
<gene>
    <name evidence="1" type="ORF">TorRG33x02_146510</name>
</gene>
<reference evidence="2" key="1">
    <citation type="submission" date="2016-06" db="EMBL/GenBank/DDBJ databases">
        <title>Parallel loss of symbiosis genes in relatives of nitrogen-fixing non-legume Parasponia.</title>
        <authorList>
            <person name="Van Velzen R."/>
            <person name="Holmer R."/>
            <person name="Bu F."/>
            <person name="Rutten L."/>
            <person name="Van Zeijl A."/>
            <person name="Liu W."/>
            <person name="Santuari L."/>
            <person name="Cao Q."/>
            <person name="Sharma T."/>
            <person name="Shen D."/>
            <person name="Roswanjaya Y."/>
            <person name="Wardhani T."/>
            <person name="Kalhor M.S."/>
            <person name="Jansen J."/>
            <person name="Van den Hoogen J."/>
            <person name="Gungor B."/>
            <person name="Hartog M."/>
            <person name="Hontelez J."/>
            <person name="Verver J."/>
            <person name="Yang W.-C."/>
            <person name="Schijlen E."/>
            <person name="Repin R."/>
            <person name="Schilthuizen M."/>
            <person name="Schranz E."/>
            <person name="Heidstra R."/>
            <person name="Miyata K."/>
            <person name="Fedorova E."/>
            <person name="Kohlen W."/>
            <person name="Bisseling T."/>
            <person name="Smit S."/>
            <person name="Geurts R."/>
        </authorList>
    </citation>
    <scope>NUCLEOTIDE SEQUENCE [LARGE SCALE GENOMIC DNA]</scope>
    <source>
        <strain evidence="2">cv. RG33-2</strain>
    </source>
</reference>
<dbReference type="Proteomes" id="UP000237000">
    <property type="component" value="Unassembled WGS sequence"/>
</dbReference>
<dbReference type="AlphaFoldDB" id="A0A2P5EVF8"/>
<comment type="caution">
    <text evidence="1">The sequence shown here is derived from an EMBL/GenBank/DDBJ whole genome shotgun (WGS) entry which is preliminary data.</text>
</comment>
<proteinExistence type="predicted"/>
<evidence type="ECO:0000313" key="2">
    <source>
        <dbReference type="Proteomes" id="UP000237000"/>
    </source>
</evidence>
<keyword evidence="2" id="KW-1185">Reference proteome</keyword>
<protein>
    <submittedName>
        <fullName evidence="1">Uncharacterized protein</fullName>
    </submittedName>
</protein>
<name>A0A2P5EVF8_TREOI</name>
<organism evidence="1 2">
    <name type="scientific">Trema orientale</name>
    <name type="common">Charcoal tree</name>
    <name type="synonym">Celtis orientalis</name>
    <dbReference type="NCBI Taxonomy" id="63057"/>
    <lineage>
        <taxon>Eukaryota</taxon>
        <taxon>Viridiplantae</taxon>
        <taxon>Streptophyta</taxon>
        <taxon>Embryophyta</taxon>
        <taxon>Tracheophyta</taxon>
        <taxon>Spermatophyta</taxon>
        <taxon>Magnoliopsida</taxon>
        <taxon>eudicotyledons</taxon>
        <taxon>Gunneridae</taxon>
        <taxon>Pentapetalae</taxon>
        <taxon>rosids</taxon>
        <taxon>fabids</taxon>
        <taxon>Rosales</taxon>
        <taxon>Cannabaceae</taxon>
        <taxon>Trema</taxon>
    </lineage>
</organism>
<dbReference type="InParanoid" id="A0A2P5EVF8"/>
<evidence type="ECO:0000313" key="1">
    <source>
        <dbReference type="EMBL" id="PON89507.1"/>
    </source>
</evidence>